<sequence length="337" mass="38398">MASRRAQDHVQFVQIDGLVALKIIKHSHEEGAGGTDLVQGVLLGLVVDNRLEITNCFPFPRHNEEDDFDETQYQMEMMRNLRHMNIDHLHVGWYQSTYFGSFINRLLLDSQFNYQHSIEESVVLIYDPLKTTQGFLALKAYRLTPAMMKFYKDGDFTPDAISKHSVSFENMFEEIPVVLKNSHLANALLCELTDSTKKNQTFSFLDLGTSAVLEKNLRQLMECVDDVAMDTNKYLNFQRQNFRQQQAKQQYLLKRQQENQQRTARGEPPLPEEDINKMFKPLQPPPRLDCLLVANQIDQYCNSISEFSSQSIAKLLMAESLQEGATGGASASGGSSS</sequence>
<accession>A0ABD0M8V8</accession>
<dbReference type="HAMAP" id="MF_03007">
    <property type="entry name" value="eIF3h"/>
    <property type="match status" value="1"/>
</dbReference>
<evidence type="ECO:0000259" key="6">
    <source>
        <dbReference type="PROSITE" id="PS50249"/>
    </source>
</evidence>
<comment type="similarity">
    <text evidence="4">Belongs to the eIF-3 subunit H family.</text>
</comment>
<dbReference type="GO" id="GO:0016282">
    <property type="term" value="C:eukaryotic 43S preinitiation complex"/>
    <property type="evidence" value="ECO:0007669"/>
    <property type="project" value="UniProtKB-UniRule"/>
</dbReference>
<keyword evidence="3 4" id="KW-0648">Protein biosynthesis</keyword>
<comment type="caution">
    <text evidence="7">The sequence shown here is derived from an EMBL/GenBank/DDBJ whole genome shotgun (WGS) entry which is preliminary data.</text>
</comment>
<comment type="subcellular location">
    <subcellularLocation>
        <location evidence="4">Cytoplasm</location>
    </subcellularLocation>
</comment>
<evidence type="ECO:0000256" key="4">
    <source>
        <dbReference type="HAMAP-Rule" id="MF_03007"/>
    </source>
</evidence>
<dbReference type="GO" id="GO:0001732">
    <property type="term" value="P:formation of cytoplasmic translation initiation complex"/>
    <property type="evidence" value="ECO:0007669"/>
    <property type="project" value="UniProtKB-UniRule"/>
</dbReference>
<dbReference type="AlphaFoldDB" id="A0ABD0M8V8"/>
<proteinExistence type="inferred from homology"/>
<dbReference type="InterPro" id="IPR000555">
    <property type="entry name" value="JAMM/MPN+_dom"/>
</dbReference>
<dbReference type="InterPro" id="IPR037518">
    <property type="entry name" value="MPN"/>
</dbReference>
<dbReference type="FunFam" id="3.40.140.10:FF:000045">
    <property type="entry name" value="Eukaryotic translation initiation factor 3 subunit H"/>
    <property type="match status" value="1"/>
</dbReference>
<comment type="subunit">
    <text evidence="4">Component of the eukaryotic translation initiation factor 3 (eIF-3) complex.</text>
</comment>
<dbReference type="InterPro" id="IPR050242">
    <property type="entry name" value="JAMM_MPN+_peptidase_M67A"/>
</dbReference>
<keyword evidence="1 4" id="KW-0963">Cytoplasm</keyword>
<dbReference type="PROSITE" id="PS50249">
    <property type="entry name" value="MPN"/>
    <property type="match status" value="1"/>
</dbReference>
<organism evidence="7 8">
    <name type="scientific">Batillaria attramentaria</name>
    <dbReference type="NCBI Taxonomy" id="370345"/>
    <lineage>
        <taxon>Eukaryota</taxon>
        <taxon>Metazoa</taxon>
        <taxon>Spiralia</taxon>
        <taxon>Lophotrochozoa</taxon>
        <taxon>Mollusca</taxon>
        <taxon>Gastropoda</taxon>
        <taxon>Caenogastropoda</taxon>
        <taxon>Sorbeoconcha</taxon>
        <taxon>Cerithioidea</taxon>
        <taxon>Batillariidae</taxon>
        <taxon>Batillaria</taxon>
    </lineage>
</organism>
<dbReference type="InterPro" id="IPR027524">
    <property type="entry name" value="eIF3h"/>
</dbReference>
<reference evidence="7 8" key="1">
    <citation type="journal article" date="2023" name="Sci. Data">
        <title>Genome assembly of the Korean intertidal mud-creeper Batillaria attramentaria.</title>
        <authorList>
            <person name="Patra A.K."/>
            <person name="Ho P.T."/>
            <person name="Jun S."/>
            <person name="Lee S.J."/>
            <person name="Kim Y."/>
            <person name="Won Y.J."/>
        </authorList>
    </citation>
    <scope>NUCLEOTIDE SEQUENCE [LARGE SCALE GENOMIC DNA]</scope>
    <source>
        <strain evidence="7">Wonlab-2016</strain>
    </source>
</reference>
<name>A0ABD0M8V8_9CAEN</name>
<dbReference type="GO" id="GO:0033290">
    <property type="term" value="C:eukaryotic 48S preinitiation complex"/>
    <property type="evidence" value="ECO:0007669"/>
    <property type="project" value="UniProtKB-UniRule"/>
</dbReference>
<dbReference type="Gene3D" id="3.40.140.10">
    <property type="entry name" value="Cytidine Deaminase, domain 2"/>
    <property type="match status" value="1"/>
</dbReference>
<dbReference type="Pfam" id="PF19445">
    <property type="entry name" value="eIF3h_C"/>
    <property type="match status" value="1"/>
</dbReference>
<evidence type="ECO:0000313" key="8">
    <source>
        <dbReference type="Proteomes" id="UP001519460"/>
    </source>
</evidence>
<comment type="function">
    <text evidence="4">Component of the eukaryotic translation initiation factor 3 (eIF-3) complex, which is involved in protein synthesis of a specialized repertoire of mRNAs and, together with other initiation factors, stimulates binding of mRNA and methionyl-tRNAi to the 40S ribosome. The eIF-3 complex specifically targets and initiates translation of a subset of mRNAs involved in cell proliferation.</text>
</comment>
<dbReference type="PANTHER" id="PTHR10410">
    <property type="entry name" value="EUKARYOTIC TRANSLATION INITIATION FACTOR 3 -RELATED"/>
    <property type="match status" value="1"/>
</dbReference>
<protein>
    <recommendedName>
        <fullName evidence="4">Eukaryotic translation initiation factor 3 subunit H</fullName>
        <shortName evidence="4">eIF3h</shortName>
    </recommendedName>
</protein>
<evidence type="ECO:0000256" key="3">
    <source>
        <dbReference type="ARBA" id="ARBA00022917"/>
    </source>
</evidence>
<evidence type="ECO:0000313" key="7">
    <source>
        <dbReference type="EMBL" id="KAK7508253.1"/>
    </source>
</evidence>
<dbReference type="GO" id="GO:0003743">
    <property type="term" value="F:translation initiation factor activity"/>
    <property type="evidence" value="ECO:0007669"/>
    <property type="project" value="UniProtKB-UniRule"/>
</dbReference>
<feature type="region of interest" description="Disordered" evidence="5">
    <location>
        <begin position="248"/>
        <end position="273"/>
    </location>
</feature>
<gene>
    <name evidence="7" type="ORF">BaRGS_00000492</name>
</gene>
<evidence type="ECO:0000256" key="1">
    <source>
        <dbReference type="ARBA" id="ARBA00022490"/>
    </source>
</evidence>
<evidence type="ECO:0000256" key="2">
    <source>
        <dbReference type="ARBA" id="ARBA00022540"/>
    </source>
</evidence>
<evidence type="ECO:0000256" key="5">
    <source>
        <dbReference type="SAM" id="MobiDB-lite"/>
    </source>
</evidence>
<dbReference type="EMBL" id="JACVVK020000002">
    <property type="protein sequence ID" value="KAK7508253.1"/>
    <property type="molecule type" value="Genomic_DNA"/>
</dbReference>
<keyword evidence="8" id="KW-1185">Reference proteome</keyword>
<dbReference type="CDD" id="cd08065">
    <property type="entry name" value="MPN_eIF3h"/>
    <property type="match status" value="1"/>
</dbReference>
<dbReference type="Pfam" id="PF01398">
    <property type="entry name" value="JAB"/>
    <property type="match status" value="1"/>
</dbReference>
<dbReference type="SMART" id="SM00232">
    <property type="entry name" value="JAB_MPN"/>
    <property type="match status" value="1"/>
</dbReference>
<feature type="domain" description="MPN" evidence="6">
    <location>
        <begin position="13"/>
        <end position="147"/>
    </location>
</feature>
<dbReference type="InterPro" id="IPR045810">
    <property type="entry name" value="eIF3h_C"/>
</dbReference>
<keyword evidence="2 4" id="KW-0396">Initiation factor</keyword>
<dbReference type="Proteomes" id="UP001519460">
    <property type="component" value="Unassembled WGS sequence"/>
</dbReference>
<dbReference type="GO" id="GO:0005852">
    <property type="term" value="C:eukaryotic translation initiation factor 3 complex"/>
    <property type="evidence" value="ECO:0007669"/>
    <property type="project" value="UniProtKB-UniRule"/>
</dbReference>